<keyword evidence="3" id="KW-0274">FAD</keyword>
<accession>A0A2T0R6H9</accession>
<dbReference type="InterPro" id="IPR006076">
    <property type="entry name" value="FAD-dep_OxRdtase"/>
</dbReference>
<evidence type="ECO:0000256" key="3">
    <source>
        <dbReference type="ARBA" id="ARBA00022827"/>
    </source>
</evidence>
<evidence type="ECO:0000259" key="5">
    <source>
        <dbReference type="Pfam" id="PF01266"/>
    </source>
</evidence>
<keyword evidence="7" id="KW-1185">Reference proteome</keyword>
<organism evidence="6 7">
    <name type="scientific">Kineococcus rhizosphaerae</name>
    <dbReference type="NCBI Taxonomy" id="559628"/>
    <lineage>
        <taxon>Bacteria</taxon>
        <taxon>Bacillati</taxon>
        <taxon>Actinomycetota</taxon>
        <taxon>Actinomycetes</taxon>
        <taxon>Kineosporiales</taxon>
        <taxon>Kineosporiaceae</taxon>
        <taxon>Kineococcus</taxon>
    </lineage>
</organism>
<dbReference type="InterPro" id="IPR045170">
    <property type="entry name" value="MTOX"/>
</dbReference>
<dbReference type="RefSeq" id="WP_106208920.1">
    <property type="nucleotide sequence ID" value="NZ_PVZF01000003.1"/>
</dbReference>
<dbReference type="SUPFAM" id="SSF51905">
    <property type="entry name" value="FAD/NAD(P)-binding domain"/>
    <property type="match status" value="1"/>
</dbReference>
<comment type="caution">
    <text evidence="6">The sequence shown here is derived from an EMBL/GenBank/DDBJ whole genome shotgun (WGS) entry which is preliminary data.</text>
</comment>
<dbReference type="EMBL" id="PVZF01000003">
    <property type="protein sequence ID" value="PRY16730.1"/>
    <property type="molecule type" value="Genomic_DNA"/>
</dbReference>
<dbReference type="OrthoDB" id="9806257at2"/>
<dbReference type="Gene3D" id="3.30.9.10">
    <property type="entry name" value="D-Amino Acid Oxidase, subunit A, domain 2"/>
    <property type="match status" value="1"/>
</dbReference>
<keyword evidence="2" id="KW-0285">Flavoprotein</keyword>
<dbReference type="GO" id="GO:0050660">
    <property type="term" value="F:flavin adenine dinucleotide binding"/>
    <property type="evidence" value="ECO:0007669"/>
    <property type="project" value="InterPro"/>
</dbReference>
<comment type="cofactor">
    <cofactor evidence="1">
        <name>FAD</name>
        <dbReference type="ChEBI" id="CHEBI:57692"/>
    </cofactor>
</comment>
<gene>
    <name evidence="6" type="ORF">CLV37_103161</name>
</gene>
<keyword evidence="4" id="KW-0560">Oxidoreductase</keyword>
<evidence type="ECO:0000313" key="7">
    <source>
        <dbReference type="Proteomes" id="UP000238083"/>
    </source>
</evidence>
<feature type="domain" description="FAD dependent oxidoreductase" evidence="5">
    <location>
        <begin position="7"/>
        <end position="356"/>
    </location>
</feature>
<dbReference type="Proteomes" id="UP000238083">
    <property type="component" value="Unassembled WGS sequence"/>
</dbReference>
<dbReference type="PANTHER" id="PTHR10961:SF7">
    <property type="entry name" value="FAD DEPENDENT OXIDOREDUCTASE DOMAIN-CONTAINING PROTEIN"/>
    <property type="match status" value="1"/>
</dbReference>
<dbReference type="SUPFAM" id="SSF54373">
    <property type="entry name" value="FAD-linked reductases, C-terminal domain"/>
    <property type="match status" value="1"/>
</dbReference>
<proteinExistence type="predicted"/>
<dbReference type="InterPro" id="IPR036188">
    <property type="entry name" value="FAD/NAD-bd_sf"/>
</dbReference>
<dbReference type="PANTHER" id="PTHR10961">
    <property type="entry name" value="PEROXISOMAL SARCOSINE OXIDASE"/>
    <property type="match status" value="1"/>
</dbReference>
<protein>
    <submittedName>
        <fullName evidence="6">Sarcosine oxidase</fullName>
    </submittedName>
</protein>
<dbReference type="Pfam" id="PF01266">
    <property type="entry name" value="DAO"/>
    <property type="match status" value="1"/>
</dbReference>
<evidence type="ECO:0000256" key="2">
    <source>
        <dbReference type="ARBA" id="ARBA00022630"/>
    </source>
</evidence>
<evidence type="ECO:0000256" key="1">
    <source>
        <dbReference type="ARBA" id="ARBA00001974"/>
    </source>
</evidence>
<dbReference type="GO" id="GO:0008115">
    <property type="term" value="F:sarcosine oxidase activity"/>
    <property type="evidence" value="ECO:0007669"/>
    <property type="project" value="TreeGrafter"/>
</dbReference>
<name>A0A2T0R6H9_9ACTN</name>
<dbReference type="Gene3D" id="3.50.50.60">
    <property type="entry name" value="FAD/NAD(P)-binding domain"/>
    <property type="match status" value="1"/>
</dbReference>
<dbReference type="AlphaFoldDB" id="A0A2T0R6H9"/>
<evidence type="ECO:0000256" key="4">
    <source>
        <dbReference type="ARBA" id="ARBA00023002"/>
    </source>
</evidence>
<evidence type="ECO:0000313" key="6">
    <source>
        <dbReference type="EMBL" id="PRY16730.1"/>
    </source>
</evidence>
<sequence>MSSTQFLVVGAGLAGASAAWRLAARGFSVTLVERDVPASEHGSSHGSARIFRFPYPRRQYVDLVKASVPGWEELSRLHGSDLITRCGALDFGATRDPHGLAAVLTEAGVDHELVPQAEARERWPHVLADTDVLFHAAGGVLDAESTVNTMVAAAEANGAEVLTGWPLDRLERDGHGFTAHSADGRTVRAERVVVSAGGFLPALLGNLSLPDAFLRAFPPLQVREENAFHFPHRDPGADWPTLIHKRADISVYSLPGGRDAQFRGQKVAEYDAGRAIPSAAARSGVVDPANRARVVEYVKTYLPGLEPEPYAETTCLFTNTPTEDFVVDGVDGVTVVSPCSGHGAKFAPLLGELAADAALGTGTVPDRFRVGSARV</sequence>
<reference evidence="6 7" key="1">
    <citation type="submission" date="2018-03" db="EMBL/GenBank/DDBJ databases">
        <title>Genomic Encyclopedia of Archaeal and Bacterial Type Strains, Phase II (KMG-II): from individual species to whole genera.</title>
        <authorList>
            <person name="Goeker M."/>
        </authorList>
    </citation>
    <scope>NUCLEOTIDE SEQUENCE [LARGE SCALE GENOMIC DNA]</scope>
    <source>
        <strain evidence="6 7">DSM 19711</strain>
    </source>
</reference>